<reference evidence="1 2" key="1">
    <citation type="submission" date="2016-06" db="EMBL/GenBank/DDBJ databases">
        <authorList>
            <person name="Kjaerup R.B."/>
            <person name="Dalgaard T.S."/>
            <person name="Juul-Madsen H.R."/>
        </authorList>
    </citation>
    <scope>NUCLEOTIDE SEQUENCE [LARGE SCALE GENOMIC DNA]</scope>
</reference>
<name>A0A1B2IDX4_9CAUD</name>
<gene>
    <name evidence="1" type="ORF">KWAN_135</name>
</gene>
<dbReference type="GeneID" id="29061979"/>
<dbReference type="OrthoDB" id="27638at10239"/>
<protein>
    <submittedName>
        <fullName evidence="1">Uncharacterized protein</fullName>
    </submittedName>
</protein>
<dbReference type="KEGG" id="vg:29061979"/>
<organism evidence="1 2">
    <name type="scientific">Erwinia phage vB_EamM_Kwan</name>
    <dbReference type="NCBI Taxonomy" id="1883374"/>
    <lineage>
        <taxon>Viruses</taxon>
        <taxon>Duplodnaviria</taxon>
        <taxon>Heunggongvirae</taxon>
        <taxon>Uroviricota</taxon>
        <taxon>Caudoviricetes</taxon>
        <taxon>Chimalliviridae</taxon>
        <taxon>Wellingtonvirus</taxon>
        <taxon>Wellingtonvirus wellington</taxon>
    </lineage>
</organism>
<proteinExistence type="predicted"/>
<dbReference type="RefSeq" id="YP_009278740.1">
    <property type="nucleotide sequence ID" value="NC_031010.1"/>
</dbReference>
<evidence type="ECO:0000313" key="2">
    <source>
        <dbReference type="Proteomes" id="UP000202923"/>
    </source>
</evidence>
<accession>A0A1B2IDX4</accession>
<evidence type="ECO:0000313" key="1">
    <source>
        <dbReference type="EMBL" id="ANZ49487.1"/>
    </source>
</evidence>
<dbReference type="Proteomes" id="UP000202923">
    <property type="component" value="Genome"/>
</dbReference>
<dbReference type="EMBL" id="KX397369">
    <property type="protein sequence ID" value="ANZ49487.1"/>
    <property type="molecule type" value="Genomic_DNA"/>
</dbReference>
<sequence>MQINRRLAKNKDIVYEVKDGNDVAFHGLVDVNTRRLHIVVPETVTRGIERAVVKLVAKAKHRDGILSEYTTHEFSEFVEEGGETLIKQAVAV</sequence>